<sequence length="197" mass="22536">MHANEMKEQSCMAPFHANSQFKHKTMVQPLNYANLVQGNADRYGPIKLQLCFYDKKPLTAIISAIDMRYHNDVVVDRHWTANTSEPKWEMNTHSGPNLGTKIKTSFKTHSKGGCCGALTGTMKDGIFYGSFENSQERFDIRAARSAFTDQEIQSLGNFHTFIVPTLSVMEPKRVKRLRFENLMKKGLFKPRFRPINS</sequence>
<proteinExistence type="predicted"/>
<name>A0ABD2J9Y8_HETSC</name>
<protein>
    <submittedName>
        <fullName evidence="1">Uncharacterized protein</fullName>
    </submittedName>
</protein>
<dbReference type="EMBL" id="JBICCN010000179">
    <property type="protein sequence ID" value="KAL3087435.1"/>
    <property type="molecule type" value="Genomic_DNA"/>
</dbReference>
<reference evidence="1 2" key="1">
    <citation type="submission" date="2024-10" db="EMBL/GenBank/DDBJ databases">
        <authorList>
            <person name="Kim D."/>
        </authorList>
    </citation>
    <scope>NUCLEOTIDE SEQUENCE [LARGE SCALE GENOMIC DNA]</scope>
    <source>
        <strain evidence="1">Taebaek</strain>
    </source>
</reference>
<gene>
    <name evidence="1" type="ORF">niasHS_008764</name>
</gene>
<dbReference type="Proteomes" id="UP001620645">
    <property type="component" value="Unassembled WGS sequence"/>
</dbReference>
<evidence type="ECO:0000313" key="2">
    <source>
        <dbReference type="Proteomes" id="UP001620645"/>
    </source>
</evidence>
<dbReference type="AlphaFoldDB" id="A0ABD2J9Y8"/>
<evidence type="ECO:0000313" key="1">
    <source>
        <dbReference type="EMBL" id="KAL3087435.1"/>
    </source>
</evidence>
<keyword evidence="2" id="KW-1185">Reference proteome</keyword>
<organism evidence="1 2">
    <name type="scientific">Heterodera schachtii</name>
    <name type="common">Sugarbeet cyst nematode worm</name>
    <name type="synonym">Tylenchus schachtii</name>
    <dbReference type="NCBI Taxonomy" id="97005"/>
    <lineage>
        <taxon>Eukaryota</taxon>
        <taxon>Metazoa</taxon>
        <taxon>Ecdysozoa</taxon>
        <taxon>Nematoda</taxon>
        <taxon>Chromadorea</taxon>
        <taxon>Rhabditida</taxon>
        <taxon>Tylenchina</taxon>
        <taxon>Tylenchomorpha</taxon>
        <taxon>Tylenchoidea</taxon>
        <taxon>Heteroderidae</taxon>
        <taxon>Heteroderinae</taxon>
        <taxon>Heterodera</taxon>
    </lineage>
</organism>
<comment type="caution">
    <text evidence="1">The sequence shown here is derived from an EMBL/GenBank/DDBJ whole genome shotgun (WGS) entry which is preliminary data.</text>
</comment>
<accession>A0ABD2J9Y8</accession>